<organism evidence="4 7">
    <name type="scientific">Frederiksenia canicola</name>
    <dbReference type="NCBI Taxonomy" id="123824"/>
    <lineage>
        <taxon>Bacteria</taxon>
        <taxon>Pseudomonadati</taxon>
        <taxon>Pseudomonadota</taxon>
        <taxon>Gammaproteobacteria</taxon>
        <taxon>Pasteurellales</taxon>
        <taxon>Pasteurellaceae</taxon>
        <taxon>Frederiksenia</taxon>
    </lineage>
</organism>
<evidence type="ECO:0000313" key="4">
    <source>
        <dbReference type="EMBL" id="QIM64064.1"/>
    </source>
</evidence>
<dbReference type="RefSeq" id="WP_123956753.1">
    <property type="nucleotide sequence ID" value="NZ_CP015029.1"/>
</dbReference>
<feature type="coiled-coil region" evidence="1">
    <location>
        <begin position="20"/>
        <end position="47"/>
    </location>
</feature>
<keyword evidence="6" id="KW-1185">Reference proteome</keyword>
<evidence type="ECO:0000313" key="6">
    <source>
        <dbReference type="Proteomes" id="UP000276901"/>
    </source>
</evidence>
<keyword evidence="1" id="KW-0175">Coiled coil</keyword>
<evidence type="ECO:0000259" key="3">
    <source>
        <dbReference type="Pfam" id="PF11738"/>
    </source>
</evidence>
<keyword evidence="2" id="KW-0732">Signal</keyword>
<feature type="chain" id="PRO_5042168513" evidence="2">
    <location>
        <begin position="19"/>
        <end position="308"/>
    </location>
</feature>
<evidence type="ECO:0000313" key="7">
    <source>
        <dbReference type="Proteomes" id="UP000502287"/>
    </source>
</evidence>
<feature type="signal peptide" evidence="2">
    <location>
        <begin position="1"/>
        <end position="18"/>
    </location>
</feature>
<dbReference type="KEGG" id="fcl:A4G17_00675"/>
<evidence type="ECO:0000256" key="1">
    <source>
        <dbReference type="SAM" id="Coils"/>
    </source>
</evidence>
<dbReference type="PROSITE" id="PS51257">
    <property type="entry name" value="PROKAR_LIPOPROTEIN"/>
    <property type="match status" value="1"/>
</dbReference>
<dbReference type="Pfam" id="PF11738">
    <property type="entry name" value="DUF3298"/>
    <property type="match status" value="1"/>
</dbReference>
<dbReference type="Proteomes" id="UP000502287">
    <property type="component" value="Chromosome"/>
</dbReference>
<dbReference type="Proteomes" id="UP000276901">
    <property type="component" value="Unassembled WGS sequence"/>
</dbReference>
<dbReference type="InterPro" id="IPR037126">
    <property type="entry name" value="PdaC/RsiV-like_sf"/>
</dbReference>
<feature type="domain" description="DUF3298" evidence="3">
    <location>
        <begin position="206"/>
        <end position="282"/>
    </location>
</feature>
<evidence type="ECO:0000313" key="5">
    <source>
        <dbReference type="EMBL" id="RPE93594.1"/>
    </source>
</evidence>
<accession>A0AAE7C1I4</accession>
<sequence length="308" mass="35271">MKKSLLAFVIASLFVVTACDNKTKSKLREAEQKMAQLDMENKKLHAELSKPRDFPALQVEIVELFSKKGEVKYPKKAYEIDSSKISVTATTAKTGVEWLDQLLLQKLYHDYLSAEEKKMAAGKVITQDEVITFLNQVYDKSEAAVKDPEDRVHGYESSVNTYYVGQRNHIVSFTQFFSSYSGGAHGVYHTNYLNIDINKKAIITLNDLVKMDKLAELEKILWNKYLALKTNEKGEMAELLTEKKDFFVPENFYFTANGMSFVYPIYTLTTYSEGEAELFVDFYDLKGLLNADYFPTKKDGFELNPTEF</sequence>
<reference evidence="5 6" key="2">
    <citation type="submission" date="2018-11" db="EMBL/GenBank/DDBJ databases">
        <title>Genomic Encyclopedia of Type Strains, Phase IV (KMG-IV): sequencing the most valuable type-strain genomes for metagenomic binning, comparative biology and taxonomic classification.</title>
        <authorList>
            <person name="Goeker M."/>
        </authorList>
    </citation>
    <scope>NUCLEOTIDE SEQUENCE [LARGE SCALE GENOMIC DNA]</scope>
    <source>
        <strain evidence="5 6">DSM 25797</strain>
    </source>
</reference>
<reference evidence="4 7" key="1">
    <citation type="submission" date="2016-03" db="EMBL/GenBank/DDBJ databases">
        <authorList>
            <person name="Hansen M.J."/>
            <person name="Bojesen A.M."/>
            <person name="Planet P."/>
        </authorList>
    </citation>
    <scope>NUCLEOTIDE SEQUENCE [LARGE SCALE GENOMIC DNA]</scope>
    <source>
        <strain evidence="4 7">HPA 21</strain>
    </source>
</reference>
<dbReference type="Gene3D" id="3.90.640.20">
    <property type="entry name" value="Heat-shock cognate protein, ATPase"/>
    <property type="match status" value="1"/>
</dbReference>
<dbReference type="Gene3D" id="3.30.565.40">
    <property type="entry name" value="Fervidobacterium nodosum Rt17-B1 like"/>
    <property type="match status" value="1"/>
</dbReference>
<dbReference type="EMBL" id="CP015029">
    <property type="protein sequence ID" value="QIM64064.1"/>
    <property type="molecule type" value="Genomic_DNA"/>
</dbReference>
<protein>
    <submittedName>
        <fullName evidence="5">Uncharacterized protein DUF3298</fullName>
    </submittedName>
</protein>
<proteinExistence type="predicted"/>
<dbReference type="AlphaFoldDB" id="A0AAE7C1I4"/>
<dbReference type="EMBL" id="RKQT01000002">
    <property type="protein sequence ID" value="RPE93594.1"/>
    <property type="molecule type" value="Genomic_DNA"/>
</dbReference>
<evidence type="ECO:0000256" key="2">
    <source>
        <dbReference type="SAM" id="SignalP"/>
    </source>
</evidence>
<name>A0AAE7C1I4_9PAST</name>
<dbReference type="InterPro" id="IPR021729">
    <property type="entry name" value="DUF3298"/>
</dbReference>
<gene>
    <name evidence="4" type="ORF">A4G17_00675</name>
    <name evidence="5" type="ORF">EDC49_1106</name>
</gene>